<dbReference type="Gene3D" id="3.20.20.60">
    <property type="entry name" value="Phosphoenolpyruvate-binding domains"/>
    <property type="match status" value="1"/>
</dbReference>
<dbReference type="InterPro" id="IPR040442">
    <property type="entry name" value="Pyrv_kinase-like_dom_sf"/>
</dbReference>
<dbReference type="InterPro" id="IPR039556">
    <property type="entry name" value="ICL/PEPM"/>
</dbReference>
<reference evidence="1 2" key="1">
    <citation type="submission" date="2016-10" db="EMBL/GenBank/DDBJ databases">
        <authorList>
            <person name="de Groot N.N."/>
        </authorList>
    </citation>
    <scope>NUCLEOTIDE SEQUENCE [LARGE SCALE GENOMIC DNA]</scope>
    <source>
        <strain evidence="1 2">DSM 21771</strain>
    </source>
</reference>
<dbReference type="Proteomes" id="UP000198853">
    <property type="component" value="Unassembled WGS sequence"/>
</dbReference>
<gene>
    <name evidence="1" type="ORF">SAMN04488123_102112</name>
</gene>
<organism evidence="1 2">
    <name type="scientific">Natribacillus halophilus</name>
    <dbReference type="NCBI Taxonomy" id="549003"/>
    <lineage>
        <taxon>Bacteria</taxon>
        <taxon>Bacillati</taxon>
        <taxon>Bacillota</taxon>
        <taxon>Bacilli</taxon>
        <taxon>Bacillales</taxon>
        <taxon>Bacillaceae</taxon>
        <taxon>Natribacillus</taxon>
    </lineage>
</organism>
<name>A0A1G8KHV6_9BACI</name>
<dbReference type="InterPro" id="IPR015813">
    <property type="entry name" value="Pyrv/PenolPyrv_kinase-like_dom"/>
</dbReference>
<proteinExistence type="predicted"/>
<protein>
    <submittedName>
        <fullName evidence="1">Carboxyvinyl-carboxyphosphonate phosphorylmutase</fullName>
    </submittedName>
</protein>
<dbReference type="Pfam" id="PF13714">
    <property type="entry name" value="PEP_mutase"/>
    <property type="match status" value="1"/>
</dbReference>
<dbReference type="PANTHER" id="PTHR42905">
    <property type="entry name" value="PHOSPHOENOLPYRUVATE CARBOXYLASE"/>
    <property type="match status" value="1"/>
</dbReference>
<evidence type="ECO:0000313" key="1">
    <source>
        <dbReference type="EMBL" id="SDI42984.1"/>
    </source>
</evidence>
<keyword evidence="2" id="KW-1185">Reference proteome</keyword>
<evidence type="ECO:0000313" key="2">
    <source>
        <dbReference type="Proteomes" id="UP000198853"/>
    </source>
</evidence>
<dbReference type="RefSeq" id="WP_090396035.1">
    <property type="nucleotide sequence ID" value="NZ_FNEN01000002.1"/>
</dbReference>
<dbReference type="AlphaFoldDB" id="A0A1G8KHV6"/>
<dbReference type="OrthoDB" id="8629576at2"/>
<dbReference type="CDD" id="cd00377">
    <property type="entry name" value="ICL_PEPM"/>
    <property type="match status" value="1"/>
</dbReference>
<dbReference type="PANTHER" id="PTHR42905:SF5">
    <property type="entry name" value="CARBOXYVINYL-CARBOXYPHOSPHONATE PHOSPHORYLMUTASE, CHLOROPLASTIC"/>
    <property type="match status" value="1"/>
</dbReference>
<dbReference type="EMBL" id="FNEN01000002">
    <property type="protein sequence ID" value="SDI42984.1"/>
    <property type="molecule type" value="Genomic_DNA"/>
</dbReference>
<accession>A0A1G8KHV6</accession>
<sequence length="282" mass="30957">MKHFKDVLKDKKFTILPGVYDALSSKLAEEAGAKAIFISGGALSITNLAKPDMGFLTLDDFMDAINKIKRVVKVPIITDVDNGFGNAIHAANTAQSVFKAGADGLQIDDQVLPQTKPTTSKEAIAMDLVIPKIKAMRENVDESFTIIFRTVANYNGDVKEAVDRVNLAGENGADVVYVDGLSTYEEVLYVADNVKYPLLLNMNEKGFPATLEITEVKKLGFNIGLYPVSTMAITANATKRLLDTLMKDETTLKLRDEMMNPADIYNLFGLQSSVENESKKYE</sequence>
<dbReference type="GO" id="GO:0016833">
    <property type="term" value="F:oxo-acid-lyase activity"/>
    <property type="evidence" value="ECO:0007669"/>
    <property type="project" value="UniProtKB-ARBA"/>
</dbReference>
<dbReference type="SUPFAM" id="SSF51621">
    <property type="entry name" value="Phosphoenolpyruvate/pyruvate domain"/>
    <property type="match status" value="1"/>
</dbReference>